<accession>A0AAW9IJU0</accession>
<protein>
    <submittedName>
        <fullName evidence="2">DUF5050 domain-containing protein</fullName>
    </submittedName>
</protein>
<comment type="caution">
    <text evidence="2">The sequence shown here is derived from an EMBL/GenBank/DDBJ whole genome shotgun (WGS) entry which is preliminary data.</text>
</comment>
<proteinExistence type="predicted"/>
<evidence type="ECO:0000259" key="1">
    <source>
        <dbReference type="Pfam" id="PF16472"/>
    </source>
</evidence>
<dbReference type="SUPFAM" id="SSF63825">
    <property type="entry name" value="YWTD domain"/>
    <property type="match status" value="1"/>
</dbReference>
<evidence type="ECO:0000313" key="2">
    <source>
        <dbReference type="EMBL" id="MDZ5010230.1"/>
    </source>
</evidence>
<dbReference type="InterPro" id="IPR032485">
    <property type="entry name" value="LRP1-like_beta_prop"/>
</dbReference>
<dbReference type="EMBL" id="WNVM01000172">
    <property type="protein sequence ID" value="MDZ5010230.1"/>
    <property type="molecule type" value="Genomic_DNA"/>
</dbReference>
<organism evidence="2 3">
    <name type="scientific">Clostridium perfringens</name>
    <dbReference type="NCBI Taxonomy" id="1502"/>
    <lineage>
        <taxon>Bacteria</taxon>
        <taxon>Bacillati</taxon>
        <taxon>Bacillota</taxon>
        <taxon>Clostridia</taxon>
        <taxon>Eubacteriales</taxon>
        <taxon>Clostridiaceae</taxon>
        <taxon>Clostridium</taxon>
    </lineage>
</organism>
<name>A0AAW9IJU0_CLOPF</name>
<reference evidence="2" key="1">
    <citation type="submission" date="2019-11" db="EMBL/GenBank/DDBJ databases">
        <title>Characterization of Clostridium perfringens isolates from swine manure treated agricultural soils.</title>
        <authorList>
            <person name="Wushke S.T."/>
        </authorList>
    </citation>
    <scope>NUCLEOTIDE SEQUENCE</scope>
    <source>
        <strain evidence="2">V2</strain>
    </source>
</reference>
<evidence type="ECO:0000313" key="3">
    <source>
        <dbReference type="Proteomes" id="UP001292368"/>
    </source>
</evidence>
<feature type="non-terminal residue" evidence="2">
    <location>
        <position position="190"/>
    </location>
</feature>
<dbReference type="Proteomes" id="UP001292368">
    <property type="component" value="Unassembled WGS sequence"/>
</dbReference>
<sequence length="190" mass="21450">MIRRIFYFLIISTLFFTGCTSDNKETKANQNNASLSTSFKKNVDASKSIILSGKTLSYNKYAYIGNLLFFPDTNNNNKLSVAQLSENSVSITKDIIIDSFDYSVDSLASDNTTLYFSSTSKDHGLYKLDYEKKDIVKINNDSPKGIVYQNGKLYYIDLNTNNMYSYDIKSKSKTILSNNKAGNFILNSNN</sequence>
<dbReference type="Pfam" id="PF16472">
    <property type="entry name" value="DUF5050"/>
    <property type="match status" value="1"/>
</dbReference>
<feature type="domain" description="Prolow-density lipoprotein receptor-related protein 1-like beta-propeller" evidence="1">
    <location>
        <begin position="108"/>
        <end position="187"/>
    </location>
</feature>
<gene>
    <name evidence="2" type="ORF">GNF77_15215</name>
</gene>
<dbReference type="PROSITE" id="PS51257">
    <property type="entry name" value="PROKAR_LIPOPROTEIN"/>
    <property type="match status" value="1"/>
</dbReference>
<dbReference type="AlphaFoldDB" id="A0AAW9IJU0"/>